<dbReference type="PANTHER" id="PTHR11579">
    <property type="entry name" value="PROTEIN-L-ISOASPARTATE O-METHYLTRANSFERASE"/>
    <property type="match status" value="1"/>
</dbReference>
<dbReference type="EMBL" id="JANCPR020000058">
    <property type="protein sequence ID" value="MDJ1137452.1"/>
    <property type="molecule type" value="Genomic_DNA"/>
</dbReference>
<accession>A0ABT7A7Z2</accession>
<evidence type="ECO:0000256" key="8">
    <source>
        <dbReference type="ARBA" id="ARBA00022691"/>
    </source>
</evidence>
<evidence type="ECO:0000256" key="9">
    <source>
        <dbReference type="ARBA" id="ARBA00030757"/>
    </source>
</evidence>
<evidence type="ECO:0000256" key="6">
    <source>
        <dbReference type="ARBA" id="ARBA00022603"/>
    </source>
</evidence>
<reference evidence="12 13" key="1">
    <citation type="submission" date="2023-05" db="EMBL/GenBank/DDBJ databases">
        <title>Streptantibioticus silvisoli sp. nov., acidotolerant actinomycetes 1 from pine litter.</title>
        <authorList>
            <person name="Swiecimska M."/>
            <person name="Golinska P."/>
            <person name="Sangal V."/>
            <person name="Wachnowicz B."/>
            <person name="Goodfellow M."/>
        </authorList>
    </citation>
    <scope>NUCLEOTIDE SEQUENCE [LARGE SCALE GENOMIC DNA]</scope>
    <source>
        <strain evidence="12 13">DSM 42109</strain>
    </source>
</reference>
<keyword evidence="6" id="KW-0489">Methyltransferase</keyword>
<dbReference type="PANTHER" id="PTHR11579:SF0">
    <property type="entry name" value="PROTEIN-L-ISOASPARTATE(D-ASPARTATE) O-METHYLTRANSFERASE"/>
    <property type="match status" value="1"/>
</dbReference>
<protein>
    <recommendedName>
        <fullName evidence="4">Protein-L-isoaspartate O-methyltransferase</fullName>
        <ecNumber evidence="3">2.1.1.77</ecNumber>
    </recommendedName>
    <alternativeName>
        <fullName evidence="11">L-isoaspartyl protein carboxyl methyltransferase</fullName>
    </alternativeName>
    <alternativeName>
        <fullName evidence="9">Protein L-isoaspartyl methyltransferase</fullName>
    </alternativeName>
    <alternativeName>
        <fullName evidence="10">Protein-beta-aspartate methyltransferase</fullName>
    </alternativeName>
</protein>
<dbReference type="RefSeq" id="WP_274047245.1">
    <property type="nucleotide sequence ID" value="NZ_JANCPR020000058.1"/>
</dbReference>
<keyword evidence="5" id="KW-0963">Cytoplasm</keyword>
<dbReference type="InterPro" id="IPR029063">
    <property type="entry name" value="SAM-dependent_MTases_sf"/>
</dbReference>
<dbReference type="InterPro" id="IPR000682">
    <property type="entry name" value="PCMT"/>
</dbReference>
<keyword evidence="8" id="KW-0949">S-adenosyl-L-methionine</keyword>
<dbReference type="Pfam" id="PF01135">
    <property type="entry name" value="PCMT"/>
    <property type="match status" value="1"/>
</dbReference>
<keyword evidence="13" id="KW-1185">Reference proteome</keyword>
<gene>
    <name evidence="12" type="ORF">NMN56_036970</name>
</gene>
<evidence type="ECO:0000256" key="1">
    <source>
        <dbReference type="ARBA" id="ARBA00004496"/>
    </source>
</evidence>
<comment type="similarity">
    <text evidence="2">Belongs to the methyltransferase superfamily. L-isoaspartyl/D-aspartyl protein methyltransferase family.</text>
</comment>
<keyword evidence="7" id="KW-0808">Transferase</keyword>
<dbReference type="SUPFAM" id="SSF53335">
    <property type="entry name" value="S-adenosyl-L-methionine-dependent methyltransferases"/>
    <property type="match status" value="1"/>
</dbReference>
<proteinExistence type="inferred from homology"/>
<evidence type="ECO:0000256" key="10">
    <source>
        <dbReference type="ARBA" id="ARBA00031323"/>
    </source>
</evidence>
<dbReference type="Proteomes" id="UP001214441">
    <property type="component" value="Unassembled WGS sequence"/>
</dbReference>
<evidence type="ECO:0000256" key="5">
    <source>
        <dbReference type="ARBA" id="ARBA00022490"/>
    </source>
</evidence>
<name>A0ABT7A7Z2_9ACTN</name>
<sequence length="289" mass="31947">MPRRVARTVLRGDRRSNAAVLPDTGWSTALLAHRLGEQNVVSVEVDKTVADTARERLHDTGLHPTLLVGDGLAGHPAGAPYDRIIATVGLRQIPPVLLRQLRPGGLLLAPWGSDYANQDALVKLTADGEGAAVGPFLRPLEFMKARGQRGTWPRRSDYVPTDWAGVDPPRTTRLTPQDLGDELLSPGEWALALALPGLVHRIGHRTPDEASGWWYSLTDLSWAAATWRDGQPAKVWQGGPRRLFEEVESAHQRWQDHGRPGHDRYGLTIDHHGQHTWLDHPHQPVAMRG</sequence>
<evidence type="ECO:0000256" key="11">
    <source>
        <dbReference type="ARBA" id="ARBA00031350"/>
    </source>
</evidence>
<evidence type="ECO:0000256" key="3">
    <source>
        <dbReference type="ARBA" id="ARBA00011890"/>
    </source>
</evidence>
<evidence type="ECO:0000256" key="2">
    <source>
        <dbReference type="ARBA" id="ARBA00005369"/>
    </source>
</evidence>
<comment type="caution">
    <text evidence="12">The sequence shown here is derived from an EMBL/GenBank/DDBJ whole genome shotgun (WGS) entry which is preliminary data.</text>
</comment>
<evidence type="ECO:0000313" key="13">
    <source>
        <dbReference type="Proteomes" id="UP001214441"/>
    </source>
</evidence>
<organism evidence="12 13">
    <name type="scientific">Streptomyces iconiensis</name>
    <dbReference type="NCBI Taxonomy" id="1384038"/>
    <lineage>
        <taxon>Bacteria</taxon>
        <taxon>Bacillati</taxon>
        <taxon>Actinomycetota</taxon>
        <taxon>Actinomycetes</taxon>
        <taxon>Kitasatosporales</taxon>
        <taxon>Streptomycetaceae</taxon>
        <taxon>Streptomyces</taxon>
    </lineage>
</organism>
<dbReference type="EC" id="2.1.1.77" evidence="3"/>
<evidence type="ECO:0000256" key="7">
    <source>
        <dbReference type="ARBA" id="ARBA00022679"/>
    </source>
</evidence>
<evidence type="ECO:0000313" key="12">
    <source>
        <dbReference type="EMBL" id="MDJ1137452.1"/>
    </source>
</evidence>
<evidence type="ECO:0000256" key="4">
    <source>
        <dbReference type="ARBA" id="ARBA00013346"/>
    </source>
</evidence>
<comment type="subcellular location">
    <subcellularLocation>
        <location evidence="1">Cytoplasm</location>
    </subcellularLocation>
</comment>
<dbReference type="Gene3D" id="3.40.50.150">
    <property type="entry name" value="Vaccinia Virus protein VP39"/>
    <property type="match status" value="1"/>
</dbReference>